<sequence length="164" mass="18594">MRRETDVLSASSPPPSKRVPKPPHPSDLCMYAPVGKCSNHRTVKPNGKLHSLCAYHRDKQNANQRKRDSKLRRLKLGHATTAAAAFTPPNMLLPYTDGQDVVAATRRLPFLQRLPPIRSLIRLLRQQDPMPRGFYHDATASHTIQLAPYYHIHSPSLPTQRGYY</sequence>
<dbReference type="EMBL" id="QUTF01005384">
    <property type="protein sequence ID" value="RHZ41205.1"/>
    <property type="molecule type" value="Genomic_DNA"/>
</dbReference>
<evidence type="ECO:0000313" key="11">
    <source>
        <dbReference type="Proteomes" id="UP000266643"/>
    </source>
</evidence>
<evidence type="ECO:0000313" key="4">
    <source>
        <dbReference type="EMBL" id="RHY60491.1"/>
    </source>
</evidence>
<comment type="caution">
    <text evidence="2">The sequence shown here is derived from an EMBL/GenBank/DDBJ whole genome shotgun (WGS) entry which is preliminary data.</text>
</comment>
<dbReference type="EMBL" id="QUTE01010282">
    <property type="protein sequence ID" value="RHZ14468.1"/>
    <property type="molecule type" value="Genomic_DNA"/>
</dbReference>
<dbReference type="AlphaFoldDB" id="A0A397B4C5"/>
<dbReference type="Proteomes" id="UP000265716">
    <property type="component" value="Unassembled WGS sequence"/>
</dbReference>
<evidence type="ECO:0000256" key="1">
    <source>
        <dbReference type="SAM" id="MobiDB-lite"/>
    </source>
</evidence>
<feature type="region of interest" description="Disordered" evidence="1">
    <location>
        <begin position="1"/>
        <end position="25"/>
    </location>
</feature>
<dbReference type="Proteomes" id="UP000266239">
    <property type="component" value="Unassembled WGS sequence"/>
</dbReference>
<evidence type="ECO:0000313" key="12">
    <source>
        <dbReference type="Proteomes" id="UP000283543"/>
    </source>
</evidence>
<protein>
    <submittedName>
        <fullName evidence="2">Uncharacterized protein</fullName>
    </submittedName>
</protein>
<dbReference type="Proteomes" id="UP000283543">
    <property type="component" value="Unassembled WGS sequence"/>
</dbReference>
<evidence type="ECO:0000313" key="7">
    <source>
        <dbReference type="EMBL" id="RHZ41205.1"/>
    </source>
</evidence>
<dbReference type="EMBL" id="QUTA01005588">
    <property type="protein sequence ID" value="RHY15058.1"/>
    <property type="molecule type" value="Genomic_DNA"/>
</dbReference>
<evidence type="ECO:0000313" key="13">
    <source>
        <dbReference type="Proteomes" id="UP000286510"/>
    </source>
</evidence>
<organism evidence="2 10">
    <name type="scientific">Aphanomyces astaci</name>
    <name type="common">Crayfish plague agent</name>
    <dbReference type="NCBI Taxonomy" id="112090"/>
    <lineage>
        <taxon>Eukaryota</taxon>
        <taxon>Sar</taxon>
        <taxon>Stramenopiles</taxon>
        <taxon>Oomycota</taxon>
        <taxon>Saprolegniomycetes</taxon>
        <taxon>Saprolegniales</taxon>
        <taxon>Verrucalvaceae</taxon>
        <taxon>Aphanomyces</taxon>
    </lineage>
</organism>
<gene>
    <name evidence="2" type="ORF">DYB25_008509</name>
    <name evidence="7" type="ORF">DYB26_008423</name>
    <name evidence="3" type="ORF">DYB30_013526</name>
    <name evidence="6" type="ORF">DYB31_002593</name>
    <name evidence="5" type="ORF">DYB34_009962</name>
    <name evidence="4" type="ORF">DYB38_004381</name>
</gene>
<evidence type="ECO:0000313" key="8">
    <source>
        <dbReference type="Proteomes" id="UP000265716"/>
    </source>
</evidence>
<dbReference type="EMBL" id="QUTB01003683">
    <property type="protein sequence ID" value="RHY66619.1"/>
    <property type="molecule type" value="Genomic_DNA"/>
</dbReference>
<dbReference type="EMBL" id="QUTD01005885">
    <property type="protein sequence ID" value="RHY58894.1"/>
    <property type="molecule type" value="Genomic_DNA"/>
</dbReference>
<dbReference type="Proteomes" id="UP000266643">
    <property type="component" value="Unassembled WGS sequence"/>
</dbReference>
<dbReference type="Proteomes" id="UP000266196">
    <property type="component" value="Unassembled WGS sequence"/>
</dbReference>
<accession>A0A397B4C5</accession>
<name>A0A397B4C5_APHAT</name>
<evidence type="ECO:0000313" key="2">
    <source>
        <dbReference type="EMBL" id="RHY15058.1"/>
    </source>
</evidence>
<dbReference type="Proteomes" id="UP000286510">
    <property type="component" value="Unassembled WGS sequence"/>
</dbReference>
<evidence type="ECO:0000313" key="5">
    <source>
        <dbReference type="EMBL" id="RHY66619.1"/>
    </source>
</evidence>
<evidence type="ECO:0000313" key="3">
    <source>
        <dbReference type="EMBL" id="RHY58894.1"/>
    </source>
</evidence>
<reference evidence="8 9" key="1">
    <citation type="submission" date="2018-08" db="EMBL/GenBank/DDBJ databases">
        <title>Aphanomyces genome sequencing and annotation.</title>
        <authorList>
            <person name="Minardi D."/>
            <person name="Oidtmann B."/>
            <person name="Van Der Giezen M."/>
            <person name="Studholme D.J."/>
        </authorList>
    </citation>
    <scope>NUCLEOTIDE SEQUENCE [LARGE SCALE GENOMIC DNA]</scope>
    <source>
        <strain evidence="6 9">197901</strain>
        <strain evidence="3 11">D2</strain>
        <strain evidence="7 13">FDL457</strain>
        <strain evidence="4 8">SA</strain>
        <strain evidence="5 12">Si</strain>
        <strain evidence="2 10">Yx</strain>
    </source>
</reference>
<evidence type="ECO:0000313" key="10">
    <source>
        <dbReference type="Proteomes" id="UP000266239"/>
    </source>
</evidence>
<dbReference type="EMBL" id="QUTC01005061">
    <property type="protein sequence ID" value="RHY60491.1"/>
    <property type="molecule type" value="Genomic_DNA"/>
</dbReference>
<evidence type="ECO:0000313" key="6">
    <source>
        <dbReference type="EMBL" id="RHZ14468.1"/>
    </source>
</evidence>
<evidence type="ECO:0000313" key="9">
    <source>
        <dbReference type="Proteomes" id="UP000266196"/>
    </source>
</evidence>
<proteinExistence type="predicted"/>
<feature type="compositionally biased region" description="Pro residues" evidence="1">
    <location>
        <begin position="12"/>
        <end position="25"/>
    </location>
</feature>